<dbReference type="SUPFAM" id="SSF53067">
    <property type="entry name" value="Actin-like ATPase domain"/>
    <property type="match status" value="1"/>
</dbReference>
<dbReference type="Gene3D" id="3.30.420.40">
    <property type="match status" value="2"/>
</dbReference>
<dbReference type="Proteomes" id="UP001138793">
    <property type="component" value="Unassembled WGS sequence"/>
</dbReference>
<dbReference type="GO" id="GO:0003677">
    <property type="term" value="F:DNA binding"/>
    <property type="evidence" value="ECO:0007669"/>
    <property type="project" value="UniProtKB-KW"/>
</dbReference>
<protein>
    <submittedName>
        <fullName evidence="5">Glucokinase-like ROK family protein</fullName>
    </submittedName>
</protein>
<dbReference type="SUPFAM" id="SSF46785">
    <property type="entry name" value="Winged helix' DNA-binding domain"/>
    <property type="match status" value="1"/>
</dbReference>
<dbReference type="InterPro" id="IPR000600">
    <property type="entry name" value="ROK"/>
</dbReference>
<dbReference type="CDD" id="cd00090">
    <property type="entry name" value="HTH_ARSR"/>
    <property type="match status" value="1"/>
</dbReference>
<evidence type="ECO:0000256" key="3">
    <source>
        <dbReference type="ARBA" id="ARBA00022629"/>
    </source>
</evidence>
<dbReference type="EMBL" id="JAGGMB010000004">
    <property type="protein sequence ID" value="MBP2077233.1"/>
    <property type="molecule type" value="Genomic_DNA"/>
</dbReference>
<name>A0A9X1CG82_9BACI</name>
<keyword evidence="3" id="KW-0119">Carbohydrate metabolism</keyword>
<dbReference type="Pfam" id="PF13412">
    <property type="entry name" value="HTH_24"/>
    <property type="match status" value="1"/>
</dbReference>
<keyword evidence="3" id="KW-0859">Xylose metabolism</keyword>
<accession>A0A9X1CG82</accession>
<keyword evidence="4" id="KW-0238">DNA-binding</keyword>
<evidence type="ECO:0000256" key="4">
    <source>
        <dbReference type="ARBA" id="ARBA00023125"/>
    </source>
</evidence>
<reference evidence="5" key="1">
    <citation type="submission" date="2021-03" db="EMBL/GenBank/DDBJ databases">
        <title>Genomic Encyclopedia of Type Strains, Phase IV (KMG-IV): sequencing the most valuable type-strain genomes for metagenomic binning, comparative biology and taxonomic classification.</title>
        <authorList>
            <person name="Goeker M."/>
        </authorList>
    </citation>
    <scope>NUCLEOTIDE SEQUENCE</scope>
    <source>
        <strain evidence="5">DSM 107338</strain>
    </source>
</reference>
<sequence length="397" mass="43290">MKIIAIRSVPTDSNLLKLLNKRKVLHYIQRKDGHSRSDIAKALKLSKPTVSNIVDELLEEGWIREKESERASSAGGRKPFQIFFNENAAYIVGIDIGGTLVEIAIMNLAGKLISKTAFSTQKHVGNNFIQTIANYVNTLTEQNGLESSQLFGVGVGVPGITDVDSGIVIDAPSLSWKNVPLQSQLESLLSCPVYIDNDVNVAALGEYWKGAGRKNNNMIMITLGTGIGCGIIINGQLYRGASYAAGEIGYMVTDKDAADKKYEQTFSGYGFLDSHVGGPSIAKRMLNHAEKREEKWTAKKVFQMAIDGDQLALDTINDSLSHLSFALINVISIINPERVVLGGGISKSMHHFLPHITSTLEKHLPVQTDITITTVEDVSLLGAGYLILKEHESILKV</sequence>
<dbReference type="Gene3D" id="1.10.10.10">
    <property type="entry name" value="Winged helix-like DNA-binding domain superfamily/Winged helix DNA-binding domain"/>
    <property type="match status" value="1"/>
</dbReference>
<evidence type="ECO:0000256" key="1">
    <source>
        <dbReference type="ARBA" id="ARBA00002486"/>
    </source>
</evidence>
<dbReference type="InterPro" id="IPR036388">
    <property type="entry name" value="WH-like_DNA-bd_sf"/>
</dbReference>
<dbReference type="RefSeq" id="WP_149475692.1">
    <property type="nucleotide sequence ID" value="NZ_JAGGMB010000004.1"/>
</dbReference>
<dbReference type="InterPro" id="IPR043129">
    <property type="entry name" value="ATPase_NBD"/>
</dbReference>
<dbReference type="InterPro" id="IPR036390">
    <property type="entry name" value="WH_DNA-bd_sf"/>
</dbReference>
<dbReference type="GO" id="GO:0042732">
    <property type="term" value="P:D-xylose metabolic process"/>
    <property type="evidence" value="ECO:0007669"/>
    <property type="project" value="UniProtKB-KW"/>
</dbReference>
<dbReference type="Pfam" id="PF00480">
    <property type="entry name" value="ROK"/>
    <property type="match status" value="1"/>
</dbReference>
<evidence type="ECO:0000313" key="5">
    <source>
        <dbReference type="EMBL" id="MBP2077233.1"/>
    </source>
</evidence>
<evidence type="ECO:0000313" key="6">
    <source>
        <dbReference type="Proteomes" id="UP001138793"/>
    </source>
</evidence>
<dbReference type="AlphaFoldDB" id="A0A9X1CG82"/>
<dbReference type="OrthoDB" id="9796533at2"/>
<comment type="similarity">
    <text evidence="2">Belongs to the ROK (NagC/XylR) family.</text>
</comment>
<dbReference type="InterPro" id="IPR011991">
    <property type="entry name" value="ArsR-like_HTH"/>
</dbReference>
<gene>
    <name evidence="5" type="ORF">J2Z64_001485</name>
</gene>
<keyword evidence="6" id="KW-1185">Reference proteome</keyword>
<comment type="function">
    <text evidence="1">Transcriptional repressor of xylose-utilizing enzymes.</text>
</comment>
<proteinExistence type="inferred from homology"/>
<evidence type="ECO:0000256" key="2">
    <source>
        <dbReference type="ARBA" id="ARBA00006479"/>
    </source>
</evidence>
<organism evidence="5 6">
    <name type="scientific">Oceanobacillus polygoni</name>
    <dbReference type="NCBI Taxonomy" id="1235259"/>
    <lineage>
        <taxon>Bacteria</taxon>
        <taxon>Bacillati</taxon>
        <taxon>Bacillota</taxon>
        <taxon>Bacilli</taxon>
        <taxon>Bacillales</taxon>
        <taxon>Bacillaceae</taxon>
        <taxon>Oceanobacillus</taxon>
    </lineage>
</organism>
<dbReference type="PANTHER" id="PTHR18964">
    <property type="entry name" value="ROK (REPRESSOR, ORF, KINASE) FAMILY"/>
    <property type="match status" value="1"/>
</dbReference>
<dbReference type="PANTHER" id="PTHR18964:SF149">
    <property type="entry name" value="BIFUNCTIONAL UDP-N-ACETYLGLUCOSAMINE 2-EPIMERASE_N-ACETYLMANNOSAMINE KINASE"/>
    <property type="match status" value="1"/>
</dbReference>
<comment type="caution">
    <text evidence="5">The sequence shown here is derived from an EMBL/GenBank/DDBJ whole genome shotgun (WGS) entry which is preliminary data.</text>
</comment>